<dbReference type="AlphaFoldDB" id="A0A5J6MV69"/>
<dbReference type="InterPro" id="IPR001077">
    <property type="entry name" value="COMT_C"/>
</dbReference>
<dbReference type="Gene3D" id="1.10.10.10">
    <property type="entry name" value="Winged helix-like DNA-binding domain superfamily/Winged helix DNA-binding domain"/>
    <property type="match status" value="1"/>
</dbReference>
<feature type="domain" description="O-methyltransferase C-terminal" evidence="5">
    <location>
        <begin position="134"/>
        <end position="329"/>
    </location>
</feature>
<dbReference type="PROSITE" id="PS51683">
    <property type="entry name" value="SAM_OMT_II"/>
    <property type="match status" value="1"/>
</dbReference>
<dbReference type="Proteomes" id="UP000325797">
    <property type="component" value="Chromosome"/>
</dbReference>
<dbReference type="PANTHER" id="PTHR43712">
    <property type="entry name" value="PUTATIVE (AFU_ORTHOLOGUE AFUA_4G14580)-RELATED"/>
    <property type="match status" value="1"/>
</dbReference>
<dbReference type="SUPFAM" id="SSF46785">
    <property type="entry name" value="Winged helix' DNA-binding domain"/>
    <property type="match status" value="1"/>
</dbReference>
<dbReference type="InterPro" id="IPR029063">
    <property type="entry name" value="SAM-dependent_MTases_sf"/>
</dbReference>
<evidence type="ECO:0000313" key="7">
    <source>
        <dbReference type="EMBL" id="QEX20635.1"/>
    </source>
</evidence>
<keyword evidence="3" id="KW-0949">S-adenosyl-L-methionine</keyword>
<proteinExistence type="predicted"/>
<dbReference type="Pfam" id="PF00891">
    <property type="entry name" value="Methyltransf_2"/>
    <property type="match status" value="1"/>
</dbReference>
<feature type="active site" description="Proton acceptor" evidence="4">
    <location>
        <position position="255"/>
    </location>
</feature>
<evidence type="ECO:0000259" key="6">
    <source>
        <dbReference type="Pfam" id="PF08100"/>
    </source>
</evidence>
<dbReference type="InterPro" id="IPR016461">
    <property type="entry name" value="COMT-like"/>
</dbReference>
<dbReference type="CDD" id="cd02440">
    <property type="entry name" value="AdoMet_MTases"/>
    <property type="match status" value="1"/>
</dbReference>
<dbReference type="Pfam" id="PF08100">
    <property type="entry name" value="Dimerisation"/>
    <property type="match status" value="1"/>
</dbReference>
<feature type="domain" description="O-methyltransferase dimerisation" evidence="6">
    <location>
        <begin position="21"/>
        <end position="94"/>
    </location>
</feature>
<sequence length="349" mass="37516">MGSETAPGADILELTERFQSILTGSWKTQALYVAAELKIADLLATGARTSAELAAAAGADAPSLHRLLRALSALGLCEEREDGRFALTPLGALLQEGSPHSLRAWTLWWGHHLWPVWGNLLYSIKTGQSARKLLLGTDGFAHLQKDPKAAATFYRVTIELTRLTAQAVLQAYDFSGLKRIADIGGGHGEMLAYVLEANPGASGLLFDLAVAVEGAAENFRKNHPGLDGRCAFMAGDFFESVPPGADAYILKSVIHDWDDEQAGRILVNCRRAMTADARLLIIEPILPERNEATALHATLSQHDLTMLVALAAQERTQREFSALLASAGLQIAKIASAGPVYSIIECRPA</sequence>
<organism evidence="7 8">
    <name type="scientific">Hypericibacter adhaerens</name>
    <dbReference type="NCBI Taxonomy" id="2602016"/>
    <lineage>
        <taxon>Bacteria</taxon>
        <taxon>Pseudomonadati</taxon>
        <taxon>Pseudomonadota</taxon>
        <taxon>Alphaproteobacteria</taxon>
        <taxon>Rhodospirillales</taxon>
        <taxon>Dongiaceae</taxon>
        <taxon>Hypericibacter</taxon>
    </lineage>
</organism>
<dbReference type="PIRSF" id="PIRSF005739">
    <property type="entry name" value="O-mtase"/>
    <property type="match status" value="1"/>
</dbReference>
<dbReference type="InterPro" id="IPR012967">
    <property type="entry name" value="COMT_dimerisation"/>
</dbReference>
<keyword evidence="1 7" id="KW-0489">Methyltransferase</keyword>
<dbReference type="EMBL" id="CP042582">
    <property type="protein sequence ID" value="QEX20635.1"/>
    <property type="molecule type" value="Genomic_DNA"/>
</dbReference>
<dbReference type="RefSeq" id="WP_151114864.1">
    <property type="nucleotide sequence ID" value="NZ_CP042582.1"/>
</dbReference>
<reference evidence="7 8" key="1">
    <citation type="submission" date="2019-08" db="EMBL/GenBank/DDBJ databases">
        <title>Hyperibacter terrae gen. nov., sp. nov. and Hyperibacter viscosus sp. nov., two new members in the family Rhodospirillaceae isolated from the rhizosphere of Hypericum perforatum.</title>
        <authorList>
            <person name="Noviana Z."/>
        </authorList>
    </citation>
    <scope>NUCLEOTIDE SEQUENCE [LARGE SCALE GENOMIC DNA]</scope>
    <source>
        <strain evidence="7 8">R5959</strain>
    </source>
</reference>
<dbReference type="GO" id="GO:0046983">
    <property type="term" value="F:protein dimerization activity"/>
    <property type="evidence" value="ECO:0007669"/>
    <property type="project" value="InterPro"/>
</dbReference>
<evidence type="ECO:0000256" key="1">
    <source>
        <dbReference type="ARBA" id="ARBA00022603"/>
    </source>
</evidence>
<evidence type="ECO:0000256" key="3">
    <source>
        <dbReference type="ARBA" id="ARBA00022691"/>
    </source>
</evidence>
<dbReference type="PANTHER" id="PTHR43712:SF2">
    <property type="entry name" value="O-METHYLTRANSFERASE CICE"/>
    <property type="match status" value="1"/>
</dbReference>
<evidence type="ECO:0000313" key="8">
    <source>
        <dbReference type="Proteomes" id="UP000325797"/>
    </source>
</evidence>
<keyword evidence="8" id="KW-1185">Reference proteome</keyword>
<gene>
    <name evidence="7" type="ORF">FRZ61_05530</name>
</gene>
<name>A0A5J6MV69_9PROT</name>
<protein>
    <submittedName>
        <fullName evidence="7">Methyltransferase</fullName>
    </submittedName>
</protein>
<dbReference type="Gene3D" id="3.40.50.150">
    <property type="entry name" value="Vaccinia Virus protein VP39"/>
    <property type="match status" value="1"/>
</dbReference>
<evidence type="ECO:0000256" key="2">
    <source>
        <dbReference type="ARBA" id="ARBA00022679"/>
    </source>
</evidence>
<evidence type="ECO:0000256" key="4">
    <source>
        <dbReference type="PIRSR" id="PIRSR005739-1"/>
    </source>
</evidence>
<keyword evidence="2 7" id="KW-0808">Transferase</keyword>
<dbReference type="InterPro" id="IPR036388">
    <property type="entry name" value="WH-like_DNA-bd_sf"/>
</dbReference>
<dbReference type="KEGG" id="hadh:FRZ61_05530"/>
<accession>A0A5J6MV69</accession>
<dbReference type="GO" id="GO:0008171">
    <property type="term" value="F:O-methyltransferase activity"/>
    <property type="evidence" value="ECO:0007669"/>
    <property type="project" value="InterPro"/>
</dbReference>
<dbReference type="OrthoDB" id="9766840at2"/>
<dbReference type="InterPro" id="IPR036390">
    <property type="entry name" value="WH_DNA-bd_sf"/>
</dbReference>
<evidence type="ECO:0000259" key="5">
    <source>
        <dbReference type="Pfam" id="PF00891"/>
    </source>
</evidence>
<dbReference type="GO" id="GO:0032259">
    <property type="term" value="P:methylation"/>
    <property type="evidence" value="ECO:0007669"/>
    <property type="project" value="UniProtKB-KW"/>
</dbReference>
<dbReference type="SUPFAM" id="SSF53335">
    <property type="entry name" value="S-adenosyl-L-methionine-dependent methyltransferases"/>
    <property type="match status" value="1"/>
</dbReference>